<dbReference type="InterPro" id="IPR023546">
    <property type="entry name" value="MGMT"/>
</dbReference>
<evidence type="ECO:0000256" key="2">
    <source>
        <dbReference type="ARBA" id="ARBA00008711"/>
    </source>
</evidence>
<keyword evidence="5 9" id="KW-0808">Transferase</keyword>
<dbReference type="FunFam" id="1.10.10.10:FF:000214">
    <property type="entry name" value="Methylated-DNA--protein-cysteine methyltransferase"/>
    <property type="match status" value="1"/>
</dbReference>
<dbReference type="InterPro" id="IPR036631">
    <property type="entry name" value="MGMT_N_sf"/>
</dbReference>
<dbReference type="InterPro" id="IPR001497">
    <property type="entry name" value="MethylDNA_cys_MeTrfase_AS"/>
</dbReference>
<comment type="catalytic activity">
    <reaction evidence="8 9">
        <text>a 6-O-methyl-2'-deoxyguanosine in DNA + L-cysteinyl-[protein] = S-methyl-L-cysteinyl-[protein] + a 2'-deoxyguanosine in DNA</text>
        <dbReference type="Rhea" id="RHEA:24000"/>
        <dbReference type="Rhea" id="RHEA-COMP:10131"/>
        <dbReference type="Rhea" id="RHEA-COMP:10132"/>
        <dbReference type="Rhea" id="RHEA-COMP:11367"/>
        <dbReference type="Rhea" id="RHEA-COMP:11368"/>
        <dbReference type="ChEBI" id="CHEBI:29950"/>
        <dbReference type="ChEBI" id="CHEBI:82612"/>
        <dbReference type="ChEBI" id="CHEBI:85445"/>
        <dbReference type="ChEBI" id="CHEBI:85448"/>
        <dbReference type="EC" id="2.1.1.63"/>
    </reaction>
</comment>
<dbReference type="Pfam" id="PF01035">
    <property type="entry name" value="DNA_binding_1"/>
    <property type="match status" value="1"/>
</dbReference>
<evidence type="ECO:0000256" key="1">
    <source>
        <dbReference type="ARBA" id="ARBA00001286"/>
    </source>
</evidence>
<evidence type="ECO:0000256" key="8">
    <source>
        <dbReference type="ARBA" id="ARBA00049348"/>
    </source>
</evidence>
<dbReference type="EC" id="2.1.1.63" evidence="9"/>
<dbReference type="Proteomes" id="UP000183788">
    <property type="component" value="Unassembled WGS sequence"/>
</dbReference>
<dbReference type="SUPFAM" id="SSF53155">
    <property type="entry name" value="Methylated DNA-protein cysteine methyltransferase domain"/>
    <property type="match status" value="1"/>
</dbReference>
<gene>
    <name evidence="12" type="ORF">SAMN05661012_00533</name>
    <name evidence="13" type="ORF">SR876_33365</name>
</gene>
<evidence type="ECO:0000256" key="3">
    <source>
        <dbReference type="ARBA" id="ARBA00022490"/>
    </source>
</evidence>
<sequence length="167" mass="18560">MEQYHYFTPTPVGSLLIIGTDTTINALSIRDNDTTDLPLLSKTELPDVFLQCVAEMEAYFAGSLRNFTIPVAQEGTAFQQSVWGKLLTIPYGQTTTYLQLAKDLNNPKAIRAVGTTNGRNQLWVVVPCHRVIGSDGTLTGYAGGLWRKKWLLEHEMKHRFGAQGALF</sequence>
<keyword evidence="4 9" id="KW-0489">Methyltransferase</keyword>
<evidence type="ECO:0000256" key="4">
    <source>
        <dbReference type="ARBA" id="ARBA00022603"/>
    </source>
</evidence>
<reference evidence="12 14" key="1">
    <citation type="submission" date="2016-11" db="EMBL/GenBank/DDBJ databases">
        <authorList>
            <person name="Jaros S."/>
            <person name="Januszkiewicz K."/>
            <person name="Wedrychowicz H."/>
        </authorList>
    </citation>
    <scope>NUCLEOTIDE SEQUENCE [LARGE SCALE GENOMIC DNA]</scope>
    <source>
        <strain evidence="12 14">DSM 784</strain>
    </source>
</reference>
<organism evidence="12 14">
    <name type="scientific">Chitinophaga sancti</name>
    <dbReference type="NCBI Taxonomy" id="1004"/>
    <lineage>
        <taxon>Bacteria</taxon>
        <taxon>Pseudomonadati</taxon>
        <taxon>Bacteroidota</taxon>
        <taxon>Chitinophagia</taxon>
        <taxon>Chitinophagales</taxon>
        <taxon>Chitinophagaceae</taxon>
        <taxon>Chitinophaga</taxon>
    </lineage>
</organism>
<evidence type="ECO:0000256" key="9">
    <source>
        <dbReference type="HAMAP-Rule" id="MF_00772"/>
    </source>
</evidence>
<comment type="function">
    <text evidence="9">Involved in the cellular defense against the biological effects of O6-methylguanine (O6-MeG) and O4-methylthymine (O4-MeT) in DNA. Repairs the methylated nucleobase in DNA by stoichiometrically transferring the methyl group to a cysteine residue in the enzyme. This is a suicide reaction: the enzyme is irreversibly inactivated.</text>
</comment>
<dbReference type="EMBL" id="FPIZ01000001">
    <property type="protein sequence ID" value="SFW19515.1"/>
    <property type="molecule type" value="Genomic_DNA"/>
</dbReference>
<keyword evidence="7 9" id="KW-0234">DNA repair</keyword>
<accession>A0A1K1M8U3</accession>
<keyword evidence="6 9" id="KW-0227">DNA damage</keyword>
<protein>
    <recommendedName>
        <fullName evidence="9">Methylated-DNA--protein-cysteine methyltransferase</fullName>
        <ecNumber evidence="9">2.1.1.63</ecNumber>
    </recommendedName>
    <alternativeName>
        <fullName evidence="9">6-O-methylguanine-DNA methyltransferase</fullName>
        <shortName evidence="9">MGMT</shortName>
    </alternativeName>
    <alternativeName>
        <fullName evidence="9">O-6-methylguanine-DNA-alkyltransferase</fullName>
    </alternativeName>
</protein>
<dbReference type="PANTHER" id="PTHR10815">
    <property type="entry name" value="METHYLATED-DNA--PROTEIN-CYSTEINE METHYLTRANSFERASE"/>
    <property type="match status" value="1"/>
</dbReference>
<dbReference type="HAMAP" id="MF_00772">
    <property type="entry name" value="OGT"/>
    <property type="match status" value="1"/>
</dbReference>
<evidence type="ECO:0000313" key="12">
    <source>
        <dbReference type="EMBL" id="SFW19515.1"/>
    </source>
</evidence>
<dbReference type="OrthoDB" id="9802228at2"/>
<evidence type="ECO:0000313" key="13">
    <source>
        <dbReference type="EMBL" id="WQG89824.1"/>
    </source>
</evidence>
<feature type="active site" description="Nucleophile; methyl group acceptor" evidence="9">
    <location>
        <position position="128"/>
    </location>
</feature>
<dbReference type="InterPro" id="IPR008332">
    <property type="entry name" value="MethylG_MeTrfase_N"/>
</dbReference>
<dbReference type="EMBL" id="CP140154">
    <property type="protein sequence ID" value="WQG89824.1"/>
    <property type="molecule type" value="Genomic_DNA"/>
</dbReference>
<dbReference type="SUPFAM" id="SSF46767">
    <property type="entry name" value="Methylated DNA-protein cysteine methyltransferase, C-terminal domain"/>
    <property type="match status" value="1"/>
</dbReference>
<keyword evidence="3 9" id="KW-0963">Cytoplasm</keyword>
<dbReference type="NCBIfam" id="TIGR00589">
    <property type="entry name" value="ogt"/>
    <property type="match status" value="1"/>
</dbReference>
<dbReference type="GO" id="GO:0006307">
    <property type="term" value="P:DNA alkylation repair"/>
    <property type="evidence" value="ECO:0007669"/>
    <property type="project" value="UniProtKB-UniRule"/>
</dbReference>
<dbReference type="PROSITE" id="PS00374">
    <property type="entry name" value="MGMT"/>
    <property type="match status" value="1"/>
</dbReference>
<dbReference type="CDD" id="cd06445">
    <property type="entry name" value="ATase"/>
    <property type="match status" value="1"/>
</dbReference>
<keyword evidence="15" id="KW-1185">Reference proteome</keyword>
<dbReference type="GO" id="GO:0003908">
    <property type="term" value="F:methylated-DNA-[protein]-cysteine S-methyltransferase activity"/>
    <property type="evidence" value="ECO:0007669"/>
    <property type="project" value="UniProtKB-UniRule"/>
</dbReference>
<evidence type="ECO:0000256" key="5">
    <source>
        <dbReference type="ARBA" id="ARBA00022679"/>
    </source>
</evidence>
<feature type="domain" description="Methylated-DNA-[protein]-cysteine S-methyltransferase DNA binding" evidence="10">
    <location>
        <begin position="77"/>
        <end position="155"/>
    </location>
</feature>
<evidence type="ECO:0000256" key="7">
    <source>
        <dbReference type="ARBA" id="ARBA00023204"/>
    </source>
</evidence>
<reference evidence="13 15" key="2">
    <citation type="submission" date="2023-11" db="EMBL/GenBank/DDBJ databases">
        <title>MicrobeMod: A computational toolkit for identifying prokaryotic methylation and restriction-modification with nanopore sequencing.</title>
        <authorList>
            <person name="Crits-Christoph A."/>
            <person name="Kang S.C."/>
            <person name="Lee H."/>
            <person name="Ostrov N."/>
        </authorList>
    </citation>
    <scope>NUCLEOTIDE SEQUENCE [LARGE SCALE GENOMIC DNA]</scope>
    <source>
        <strain evidence="13 15">ATCC 23090</strain>
    </source>
</reference>
<dbReference type="GO" id="GO:0032259">
    <property type="term" value="P:methylation"/>
    <property type="evidence" value="ECO:0007669"/>
    <property type="project" value="UniProtKB-KW"/>
</dbReference>
<feature type="domain" description="Methylguanine DNA methyltransferase ribonuclease-like" evidence="11">
    <location>
        <begin position="4"/>
        <end position="72"/>
    </location>
</feature>
<evidence type="ECO:0000259" key="10">
    <source>
        <dbReference type="Pfam" id="PF01035"/>
    </source>
</evidence>
<evidence type="ECO:0000313" key="14">
    <source>
        <dbReference type="Proteomes" id="UP000183788"/>
    </source>
</evidence>
<evidence type="ECO:0000259" key="11">
    <source>
        <dbReference type="Pfam" id="PF02870"/>
    </source>
</evidence>
<comment type="miscellaneous">
    <text evidence="9">This enzyme catalyzes only one turnover and therefore is not strictly catalytic. According to one definition, an enzyme is a biocatalyst that acts repeatedly and over many reaction cycles.</text>
</comment>
<dbReference type="Pfam" id="PF02870">
    <property type="entry name" value="Methyltransf_1N"/>
    <property type="match status" value="1"/>
</dbReference>
<proteinExistence type="inferred from homology"/>
<evidence type="ECO:0000313" key="15">
    <source>
        <dbReference type="Proteomes" id="UP001326715"/>
    </source>
</evidence>
<name>A0A1K1M8U3_9BACT</name>
<dbReference type="AlphaFoldDB" id="A0A1K1M8U3"/>
<comment type="catalytic activity">
    <reaction evidence="1 9">
        <text>a 4-O-methyl-thymidine in DNA + L-cysteinyl-[protein] = a thymidine in DNA + S-methyl-L-cysteinyl-[protein]</text>
        <dbReference type="Rhea" id="RHEA:53428"/>
        <dbReference type="Rhea" id="RHEA-COMP:10131"/>
        <dbReference type="Rhea" id="RHEA-COMP:10132"/>
        <dbReference type="Rhea" id="RHEA-COMP:13555"/>
        <dbReference type="Rhea" id="RHEA-COMP:13556"/>
        <dbReference type="ChEBI" id="CHEBI:29950"/>
        <dbReference type="ChEBI" id="CHEBI:82612"/>
        <dbReference type="ChEBI" id="CHEBI:137386"/>
        <dbReference type="ChEBI" id="CHEBI:137387"/>
        <dbReference type="EC" id="2.1.1.63"/>
    </reaction>
</comment>
<dbReference type="InterPro" id="IPR036388">
    <property type="entry name" value="WH-like_DNA-bd_sf"/>
</dbReference>
<dbReference type="STRING" id="1004.SAMN05661012_00533"/>
<dbReference type="RefSeq" id="WP_072357046.1">
    <property type="nucleotide sequence ID" value="NZ_CBHWAX010000028.1"/>
</dbReference>
<dbReference type="InterPro" id="IPR014048">
    <property type="entry name" value="MethylDNA_cys_MeTrfase_DNA-bd"/>
</dbReference>
<dbReference type="Gene3D" id="3.30.160.70">
    <property type="entry name" value="Methylated DNA-protein cysteine methyltransferase domain"/>
    <property type="match status" value="1"/>
</dbReference>
<comment type="subcellular location">
    <subcellularLocation>
        <location evidence="9">Cytoplasm</location>
    </subcellularLocation>
</comment>
<dbReference type="InterPro" id="IPR036217">
    <property type="entry name" value="MethylDNA_cys_MeTrfase_DNAb"/>
</dbReference>
<evidence type="ECO:0000256" key="6">
    <source>
        <dbReference type="ARBA" id="ARBA00022763"/>
    </source>
</evidence>
<comment type="similarity">
    <text evidence="2 9">Belongs to the MGMT family.</text>
</comment>
<dbReference type="Gene3D" id="1.10.10.10">
    <property type="entry name" value="Winged helix-like DNA-binding domain superfamily/Winged helix DNA-binding domain"/>
    <property type="match status" value="1"/>
</dbReference>
<dbReference type="Proteomes" id="UP001326715">
    <property type="component" value="Chromosome"/>
</dbReference>
<dbReference type="GO" id="GO:0005737">
    <property type="term" value="C:cytoplasm"/>
    <property type="evidence" value="ECO:0007669"/>
    <property type="project" value="UniProtKB-SubCell"/>
</dbReference>
<dbReference type="PANTHER" id="PTHR10815:SF13">
    <property type="entry name" value="METHYLATED-DNA--PROTEIN-CYSTEINE METHYLTRANSFERASE"/>
    <property type="match status" value="1"/>
</dbReference>